<keyword evidence="4" id="KW-1185">Reference proteome</keyword>
<dbReference type="KEGG" id="dcb:C3Y92_04225"/>
<reference evidence="3 4" key="1">
    <citation type="submission" date="2018-02" db="EMBL/GenBank/DDBJ databases">
        <title>Genome sequence of Desulfovibrio carbinolicus DSM 3852.</title>
        <authorList>
            <person name="Wilbanks E."/>
            <person name="Skennerton C.T."/>
            <person name="Orphan V.J."/>
        </authorList>
    </citation>
    <scope>NUCLEOTIDE SEQUENCE [LARGE SCALE GENOMIC DNA]</scope>
    <source>
        <strain evidence="3 4">DSM 3852</strain>
    </source>
</reference>
<dbReference type="SUPFAM" id="SSF56281">
    <property type="entry name" value="Metallo-hydrolase/oxidoreductase"/>
    <property type="match status" value="1"/>
</dbReference>
<organism evidence="3 4">
    <name type="scientific">Solidesulfovibrio carbinolicus</name>
    <dbReference type="NCBI Taxonomy" id="296842"/>
    <lineage>
        <taxon>Bacteria</taxon>
        <taxon>Pseudomonadati</taxon>
        <taxon>Thermodesulfobacteriota</taxon>
        <taxon>Desulfovibrionia</taxon>
        <taxon>Desulfovibrionales</taxon>
        <taxon>Desulfovibrionaceae</taxon>
        <taxon>Solidesulfovibrio</taxon>
    </lineage>
</organism>
<feature type="domain" description="Metallo-beta-lactamase" evidence="2">
    <location>
        <begin position="49"/>
        <end position="272"/>
    </location>
</feature>
<dbReference type="PANTHER" id="PTHR13754:SF13">
    <property type="entry name" value="METALLO-BETA-LACTAMASE SUPERFAMILY PROTEIN (AFU_ORTHOLOGUE AFUA_3G07630)"/>
    <property type="match status" value="1"/>
</dbReference>
<dbReference type="Gene3D" id="3.60.15.10">
    <property type="entry name" value="Ribonuclease Z/Hydroxyacylglutathione hydrolase-like"/>
    <property type="match status" value="1"/>
</dbReference>
<accession>A0A4P6HKR1</accession>
<feature type="compositionally biased region" description="Basic residues" evidence="1">
    <location>
        <begin position="1"/>
        <end position="11"/>
    </location>
</feature>
<evidence type="ECO:0000259" key="2">
    <source>
        <dbReference type="SMART" id="SM00849"/>
    </source>
</evidence>
<evidence type="ECO:0000313" key="4">
    <source>
        <dbReference type="Proteomes" id="UP000293296"/>
    </source>
</evidence>
<evidence type="ECO:0000256" key="1">
    <source>
        <dbReference type="SAM" id="MobiDB-lite"/>
    </source>
</evidence>
<proteinExistence type="predicted"/>
<dbReference type="InterPro" id="IPR052926">
    <property type="entry name" value="Metallo-beta-lactamase_dom"/>
</dbReference>
<dbReference type="PANTHER" id="PTHR13754">
    <property type="entry name" value="METALLO-BETA-LACTAMASE SUPERFAMILY PROTEIN"/>
    <property type="match status" value="1"/>
</dbReference>
<dbReference type="GO" id="GO:0016787">
    <property type="term" value="F:hydrolase activity"/>
    <property type="evidence" value="ECO:0007669"/>
    <property type="project" value="UniProtKB-KW"/>
</dbReference>
<feature type="region of interest" description="Disordered" evidence="1">
    <location>
        <begin position="1"/>
        <end position="22"/>
    </location>
</feature>
<protein>
    <submittedName>
        <fullName evidence="3">MBL fold metallo-hydrolase</fullName>
    </submittedName>
</protein>
<dbReference type="AlphaFoldDB" id="A0A4P6HKR1"/>
<name>A0A4P6HKR1_9BACT</name>
<evidence type="ECO:0000313" key="3">
    <source>
        <dbReference type="EMBL" id="QAZ66490.1"/>
    </source>
</evidence>
<dbReference type="InterPro" id="IPR041712">
    <property type="entry name" value="DHPS-like_MBL-fold"/>
</dbReference>
<dbReference type="Pfam" id="PF00753">
    <property type="entry name" value="Lactamase_B"/>
    <property type="match status" value="1"/>
</dbReference>
<dbReference type="OrthoDB" id="9803916at2"/>
<dbReference type="SMART" id="SM00849">
    <property type="entry name" value="Lactamase_B"/>
    <property type="match status" value="1"/>
</dbReference>
<gene>
    <name evidence="3" type="ORF">C3Y92_04225</name>
</gene>
<dbReference type="EMBL" id="CP026538">
    <property type="protein sequence ID" value="QAZ66490.1"/>
    <property type="molecule type" value="Genomic_DNA"/>
</dbReference>
<dbReference type="InterPro" id="IPR001279">
    <property type="entry name" value="Metallo-B-lactamas"/>
</dbReference>
<sequence length="301" mass="31553">MALACRPRKSHAFPWTRHSGRQPPKDVAMAVLRILVDNQSARADMPFEHGWSVWVELGRQQAWLWDAGQTELFAQNAGVLGIDPTRAIGVALSHGHHDHAGGLPTLLSLGYAGPVVGHPGILTRRYSRRGGTTFRSVGMGDGRLPDPLPGFVPETGVRVLAPGLTFVAGIPRRPGNYQATEHLFRDTAGQQPDAVPDDACLVIEGKKGPAVLLGCCHAGLANTLAHVRQVLELDTIATVIGGLHLAGAPQEAVAETAAALATAGVSAVHPGHCTGQDALKALADRFPGRLAPTGCGQSLTV</sequence>
<dbReference type="CDD" id="cd07713">
    <property type="entry name" value="DHPS-like_MBL-fold"/>
    <property type="match status" value="1"/>
</dbReference>
<keyword evidence="3" id="KW-0378">Hydrolase</keyword>
<dbReference type="InterPro" id="IPR036866">
    <property type="entry name" value="RibonucZ/Hydroxyglut_hydro"/>
</dbReference>
<dbReference type="GO" id="GO:0016740">
    <property type="term" value="F:transferase activity"/>
    <property type="evidence" value="ECO:0007669"/>
    <property type="project" value="TreeGrafter"/>
</dbReference>
<dbReference type="Proteomes" id="UP000293296">
    <property type="component" value="Chromosome"/>
</dbReference>